<feature type="coiled-coil region" evidence="1">
    <location>
        <begin position="348"/>
        <end position="375"/>
    </location>
</feature>
<feature type="region of interest" description="Disordered" evidence="2">
    <location>
        <begin position="1"/>
        <end position="29"/>
    </location>
</feature>
<keyword evidence="1" id="KW-0175">Coiled coil</keyword>
<reference evidence="4 5" key="1">
    <citation type="submission" date="2016-06" db="EMBL/GenBank/DDBJ databases">
        <authorList>
            <person name="Kjaerup R.B."/>
            <person name="Dalgaard T.S."/>
            <person name="Juul-Madsen H.R."/>
        </authorList>
    </citation>
    <scope>NUCLEOTIDE SEQUENCE [LARGE SCALE GENOMIC DNA]</scope>
    <source>
        <strain evidence="4 5">Pb300</strain>
    </source>
</reference>
<dbReference type="VEuPathDB" id="FungiDB:PADG_01125"/>
<dbReference type="GO" id="GO:0005525">
    <property type="term" value="F:GTP binding"/>
    <property type="evidence" value="ECO:0007669"/>
    <property type="project" value="InterPro"/>
</dbReference>
<proteinExistence type="predicted"/>
<protein>
    <recommendedName>
        <fullName evidence="3">G domain-containing protein</fullName>
    </recommendedName>
</protein>
<evidence type="ECO:0000313" key="5">
    <source>
        <dbReference type="Proteomes" id="UP000242814"/>
    </source>
</evidence>
<dbReference type="AlphaFoldDB" id="A0A1D2JBJ9"/>
<evidence type="ECO:0000256" key="1">
    <source>
        <dbReference type="SAM" id="Coils"/>
    </source>
</evidence>
<dbReference type="InterPro" id="IPR006073">
    <property type="entry name" value="GTP-bd"/>
</dbReference>
<comment type="caution">
    <text evidence="4">The sequence shown here is derived from an EMBL/GenBank/DDBJ whole genome shotgun (WGS) entry which is preliminary data.</text>
</comment>
<evidence type="ECO:0000259" key="3">
    <source>
        <dbReference type="Pfam" id="PF01926"/>
    </source>
</evidence>
<name>A0A1D2JBJ9_PARBR</name>
<dbReference type="Gene3D" id="3.40.50.300">
    <property type="entry name" value="P-loop containing nucleotide triphosphate hydrolases"/>
    <property type="match status" value="1"/>
</dbReference>
<dbReference type="EMBL" id="LZYO01000213">
    <property type="protein sequence ID" value="ODH25813.1"/>
    <property type="molecule type" value="Genomic_DNA"/>
</dbReference>
<accession>A0A1D2JBJ9</accession>
<evidence type="ECO:0000256" key="2">
    <source>
        <dbReference type="SAM" id="MobiDB-lite"/>
    </source>
</evidence>
<dbReference type="InterPro" id="IPR027417">
    <property type="entry name" value="P-loop_NTPase"/>
</dbReference>
<dbReference type="CDD" id="cd00882">
    <property type="entry name" value="Ras_like_GTPase"/>
    <property type="match status" value="1"/>
</dbReference>
<dbReference type="Proteomes" id="UP000242814">
    <property type="component" value="Unassembled WGS sequence"/>
</dbReference>
<sequence length="416" mass="46140">MSTSNGFGPPPPPYSFVGSSRLSPPQSVCTSPPAYHAGLSLGYGGSSPSQLPNPLLSGGFPGVLQNIRPPVQQPPSMTTDDQFLYQNEATAVQRPELELRPEDVVVPIMGMIGAGKSTFVSLFADCQNAALGHKLKGSTRDVEVYPYQVDRKTRVLLVDTPGFTGTNRSDINALRSVANFFCLTFSNNVMTAGVIYLHDITAKRMDGAAKRNLRMLRKLCGATNLSKVIMTTNKWGNLGEFHDGVSHEKQLRDCYWRSMLSRGSTAMRHTGSRRSAEQIVKALLHKRQPIVLDIQREMVLHNQQLSNTAAGRELYADMEMEKQRYAGELVALGQEFDEALRQKDSEYGRALRGTKTQLQEKIKLLEERMRALRMDFHRLKPETNERELGRKKKNFGRTALGIGVGAILGLTTGIFI</sequence>
<feature type="compositionally biased region" description="Polar residues" evidence="2">
    <location>
        <begin position="17"/>
        <end position="29"/>
    </location>
</feature>
<organism evidence="4 5">
    <name type="scientific">Paracoccidioides brasiliensis</name>
    <dbReference type="NCBI Taxonomy" id="121759"/>
    <lineage>
        <taxon>Eukaryota</taxon>
        <taxon>Fungi</taxon>
        <taxon>Dikarya</taxon>
        <taxon>Ascomycota</taxon>
        <taxon>Pezizomycotina</taxon>
        <taxon>Eurotiomycetes</taxon>
        <taxon>Eurotiomycetidae</taxon>
        <taxon>Onygenales</taxon>
        <taxon>Ajellomycetaceae</taxon>
        <taxon>Paracoccidioides</taxon>
    </lineage>
</organism>
<evidence type="ECO:0000313" key="4">
    <source>
        <dbReference type="EMBL" id="ODH25813.1"/>
    </source>
</evidence>
<dbReference type="Pfam" id="PF01926">
    <property type="entry name" value="MMR_HSR1"/>
    <property type="match status" value="1"/>
</dbReference>
<dbReference type="SUPFAM" id="SSF52540">
    <property type="entry name" value="P-loop containing nucleoside triphosphate hydrolases"/>
    <property type="match status" value="1"/>
</dbReference>
<gene>
    <name evidence="4" type="ORF">ACO22_05048</name>
</gene>
<feature type="domain" description="G" evidence="3">
    <location>
        <begin position="107"/>
        <end position="171"/>
    </location>
</feature>
<dbReference type="VEuPathDB" id="FungiDB:PABG_02682"/>